<evidence type="ECO:0000313" key="11">
    <source>
        <dbReference type="Proteomes" id="UP001557470"/>
    </source>
</evidence>
<name>A0ABD0WBC7_UMBPY</name>
<keyword evidence="5" id="KW-0217">Developmental protein</keyword>
<sequence length="391" mass="44295">MANYSMDGPLRDDLNKISDEELSRLGKDELIRRLRRADNEKMNLMVEHGNMIKDVNRRLQVHLHEIRSLKEINKKLQDDNLELRELCCFLDDDRQKGKKLSREWQRFGRYTAGVMWKDVSVYQQKLKELEANQDSVMRENLEMKEIILMLDEERNGAGSRSSIDSQSSLTNLNGGTGTVRDVGDGSSTSSTGSAGSPDHHQNHIHKPTENKTASLRRSMDDLSSSNIHRNIPNGLNDPSSNYIRQLETKVRILEEDKKQLLSKANSGDLKTLRKGLSLYNSESQLTSLTQYKQDALHNGSARTPSGEPSTLAGYLPTGQKPEAVVHAMKVLEVHENLEKKLPEDYDEDLSEKEKAIVREMCNVVWRKLGDHAGSKPSIRQHLSGNQFKGPL</sequence>
<proteinExistence type="inferred from homology"/>
<dbReference type="InterPro" id="IPR019359">
    <property type="entry name" value="CCDC85"/>
</dbReference>
<comment type="similarity">
    <text evidence="3">Belongs to the CCDC85 family.</text>
</comment>
<dbReference type="PANTHER" id="PTHR13546">
    <property type="entry name" value="RE60986P"/>
    <property type="match status" value="1"/>
</dbReference>
<gene>
    <name evidence="10" type="ORF">UPYG_G00220280</name>
</gene>
<evidence type="ECO:0000256" key="9">
    <source>
        <dbReference type="SAM" id="MobiDB-lite"/>
    </source>
</evidence>
<evidence type="ECO:0000256" key="1">
    <source>
        <dbReference type="ARBA" id="ARBA00004435"/>
    </source>
</evidence>
<keyword evidence="4" id="KW-0796">Tight junction</keyword>
<reference evidence="10 11" key="1">
    <citation type="submission" date="2024-06" db="EMBL/GenBank/DDBJ databases">
        <authorList>
            <person name="Pan Q."/>
            <person name="Wen M."/>
            <person name="Jouanno E."/>
            <person name="Zahm M."/>
            <person name="Klopp C."/>
            <person name="Cabau C."/>
            <person name="Louis A."/>
            <person name="Berthelot C."/>
            <person name="Parey E."/>
            <person name="Roest Crollius H."/>
            <person name="Montfort J."/>
            <person name="Robinson-Rechavi M."/>
            <person name="Bouchez O."/>
            <person name="Lampietro C."/>
            <person name="Lopez Roques C."/>
            <person name="Donnadieu C."/>
            <person name="Postlethwait J."/>
            <person name="Bobe J."/>
            <person name="Verreycken H."/>
            <person name="Guiguen Y."/>
        </authorList>
    </citation>
    <scope>NUCLEOTIDE SEQUENCE [LARGE SCALE GENOMIC DNA]</scope>
    <source>
        <strain evidence="10">Up_M1</strain>
        <tissue evidence="10">Testis</tissue>
    </source>
</reference>
<dbReference type="GO" id="GO:0005912">
    <property type="term" value="C:adherens junction"/>
    <property type="evidence" value="ECO:0007669"/>
    <property type="project" value="UniProtKB-SubCell"/>
</dbReference>
<dbReference type="Proteomes" id="UP001557470">
    <property type="component" value="Unassembled WGS sequence"/>
</dbReference>
<evidence type="ECO:0000313" key="10">
    <source>
        <dbReference type="EMBL" id="KAL0968944.1"/>
    </source>
</evidence>
<dbReference type="Pfam" id="PF10226">
    <property type="entry name" value="CCDC85"/>
    <property type="match status" value="1"/>
</dbReference>
<feature type="compositionally biased region" description="Low complexity" evidence="9">
    <location>
        <begin position="178"/>
        <end position="196"/>
    </location>
</feature>
<dbReference type="PANTHER" id="PTHR13546:SF14">
    <property type="entry name" value="COILED-COIL DOMAIN-CONTAINING PROTEIN 85C"/>
    <property type="match status" value="1"/>
</dbReference>
<keyword evidence="6" id="KW-0965">Cell junction</keyword>
<evidence type="ECO:0000256" key="7">
    <source>
        <dbReference type="ARBA" id="ARBA00023054"/>
    </source>
</evidence>
<comment type="caution">
    <text evidence="10">The sequence shown here is derived from an EMBL/GenBank/DDBJ whole genome shotgun (WGS) entry which is preliminary data.</text>
</comment>
<feature type="coiled-coil region" evidence="8">
    <location>
        <begin position="27"/>
        <end position="86"/>
    </location>
</feature>
<feature type="coiled-coil region" evidence="8">
    <location>
        <begin position="119"/>
        <end position="146"/>
    </location>
</feature>
<protein>
    <submittedName>
        <fullName evidence="10">Uncharacterized protein</fullName>
    </submittedName>
</protein>
<evidence type="ECO:0000256" key="8">
    <source>
        <dbReference type="SAM" id="Coils"/>
    </source>
</evidence>
<evidence type="ECO:0000256" key="4">
    <source>
        <dbReference type="ARBA" id="ARBA00022427"/>
    </source>
</evidence>
<dbReference type="EMBL" id="JAGEUA010000007">
    <property type="protein sequence ID" value="KAL0968944.1"/>
    <property type="molecule type" value="Genomic_DNA"/>
</dbReference>
<dbReference type="AlphaFoldDB" id="A0ABD0WBC7"/>
<dbReference type="GO" id="GO:0005923">
    <property type="term" value="C:bicellular tight junction"/>
    <property type="evidence" value="ECO:0007669"/>
    <property type="project" value="UniProtKB-SubCell"/>
</dbReference>
<feature type="compositionally biased region" description="Polar residues" evidence="9">
    <location>
        <begin position="158"/>
        <end position="173"/>
    </location>
</feature>
<accession>A0ABD0WBC7</accession>
<keyword evidence="11" id="KW-1185">Reference proteome</keyword>
<evidence type="ECO:0000256" key="5">
    <source>
        <dbReference type="ARBA" id="ARBA00022473"/>
    </source>
</evidence>
<evidence type="ECO:0000256" key="2">
    <source>
        <dbReference type="ARBA" id="ARBA00004536"/>
    </source>
</evidence>
<feature type="compositionally biased region" description="Basic and acidic residues" evidence="9">
    <location>
        <begin position="197"/>
        <end position="209"/>
    </location>
</feature>
<comment type="subcellular location">
    <subcellularLocation>
        <location evidence="2">Cell junction</location>
        <location evidence="2">Adherens junction</location>
    </subcellularLocation>
    <subcellularLocation>
        <location evidence="1">Cell junction</location>
        <location evidence="1">Tight junction</location>
    </subcellularLocation>
</comment>
<keyword evidence="7 8" id="KW-0175">Coiled coil</keyword>
<organism evidence="10 11">
    <name type="scientific">Umbra pygmaea</name>
    <name type="common">Eastern mudminnow</name>
    <dbReference type="NCBI Taxonomy" id="75934"/>
    <lineage>
        <taxon>Eukaryota</taxon>
        <taxon>Metazoa</taxon>
        <taxon>Chordata</taxon>
        <taxon>Craniata</taxon>
        <taxon>Vertebrata</taxon>
        <taxon>Euteleostomi</taxon>
        <taxon>Actinopterygii</taxon>
        <taxon>Neopterygii</taxon>
        <taxon>Teleostei</taxon>
        <taxon>Protacanthopterygii</taxon>
        <taxon>Esociformes</taxon>
        <taxon>Umbridae</taxon>
        <taxon>Umbra</taxon>
    </lineage>
</organism>
<feature type="region of interest" description="Disordered" evidence="9">
    <location>
        <begin position="156"/>
        <end position="240"/>
    </location>
</feature>
<evidence type="ECO:0000256" key="3">
    <source>
        <dbReference type="ARBA" id="ARBA00009052"/>
    </source>
</evidence>
<evidence type="ECO:0000256" key="6">
    <source>
        <dbReference type="ARBA" id="ARBA00022949"/>
    </source>
</evidence>